<dbReference type="STRING" id="1581420.AAW00_08455"/>
<evidence type="ECO:0000313" key="3">
    <source>
        <dbReference type="Proteomes" id="UP000053464"/>
    </source>
</evidence>
<organism evidence="2 3">
    <name type="scientific">Aurantiacibacter luteus</name>
    <dbReference type="NCBI Taxonomy" id="1581420"/>
    <lineage>
        <taxon>Bacteria</taxon>
        <taxon>Pseudomonadati</taxon>
        <taxon>Pseudomonadota</taxon>
        <taxon>Alphaproteobacteria</taxon>
        <taxon>Sphingomonadales</taxon>
        <taxon>Erythrobacteraceae</taxon>
        <taxon>Aurantiacibacter</taxon>
    </lineage>
</organism>
<dbReference type="InterPro" id="IPR027372">
    <property type="entry name" value="Phytase-like_dom"/>
</dbReference>
<evidence type="ECO:0000313" key="2">
    <source>
        <dbReference type="EMBL" id="KLE34854.1"/>
    </source>
</evidence>
<gene>
    <name evidence="2" type="ORF">AAW00_08455</name>
</gene>
<evidence type="ECO:0000259" key="1">
    <source>
        <dbReference type="Pfam" id="PF13449"/>
    </source>
</evidence>
<dbReference type="Proteomes" id="UP000053464">
    <property type="component" value="Unassembled WGS sequence"/>
</dbReference>
<name>A0A0G9MWB1_9SPHN</name>
<sequence length="291" mass="31295">MLAIAPVDDLPEAKAIGGFTREGVWQLASPNIDFGGYSALVTLGPGEDLVAWSDRGMRMAFARPGSGDEGRVRFDRVDDRGPLSSAFPDIEAAMRDPASGRTWLALENANAVLRYDAASRFEAARRPPEWTEWGSNAGPEAMERLADGRFIVLPEARATGLLFSGDPTEEGAAQSFAVSIPHDYDATDLAALPDGRVLVLLRKLALGYPPFTAALGIADPAELERGDALMVRLLVDLDALVPPENWEGLASESRGDGRIDLWLIADDNSASFQRTLLAKLVLDPRTLPAAQ</sequence>
<dbReference type="AlphaFoldDB" id="A0A0G9MWB1"/>
<dbReference type="Pfam" id="PF13449">
    <property type="entry name" value="Phytase-like"/>
    <property type="match status" value="1"/>
</dbReference>
<protein>
    <recommendedName>
        <fullName evidence="1">Phytase-like domain-containing protein</fullName>
    </recommendedName>
</protein>
<accession>A0A0G9MWB1</accession>
<dbReference type="SUPFAM" id="SSF50956">
    <property type="entry name" value="Thermostable phytase (3-phytase)"/>
    <property type="match status" value="1"/>
</dbReference>
<reference evidence="2 3" key="1">
    <citation type="submission" date="2015-04" db="EMBL/GenBank/DDBJ databases">
        <title>The draft genome sequence of Erythrobacter luteus KA37.</title>
        <authorList>
            <person name="Zhuang L."/>
            <person name="Liu Y."/>
            <person name="Shao Z."/>
        </authorList>
    </citation>
    <scope>NUCLEOTIDE SEQUENCE [LARGE SCALE GENOMIC DNA]</scope>
    <source>
        <strain evidence="2 3">KA37</strain>
    </source>
</reference>
<keyword evidence="3" id="KW-1185">Reference proteome</keyword>
<proteinExistence type="predicted"/>
<feature type="domain" description="Phytase-like" evidence="1">
    <location>
        <begin position="33"/>
        <end position="268"/>
    </location>
</feature>
<comment type="caution">
    <text evidence="2">The sequence shown here is derived from an EMBL/GenBank/DDBJ whole genome shotgun (WGS) entry which is preliminary data.</text>
</comment>
<dbReference type="PATRIC" id="fig|1581420.6.peg.1737"/>
<dbReference type="EMBL" id="LBHB01000002">
    <property type="protein sequence ID" value="KLE34854.1"/>
    <property type="molecule type" value="Genomic_DNA"/>
</dbReference>